<dbReference type="EMBL" id="CP011129">
    <property type="protein sequence ID" value="ALN83045.1"/>
    <property type="molecule type" value="Genomic_DNA"/>
</dbReference>
<dbReference type="KEGG" id="lab:LA76x_4943"/>
<evidence type="ECO:0000313" key="5">
    <source>
        <dbReference type="Proteomes" id="UP000060787"/>
    </source>
</evidence>
<name>A0A0S2FHU7_LYSAN</name>
<dbReference type="GO" id="GO:0032259">
    <property type="term" value="P:methylation"/>
    <property type="evidence" value="ECO:0007669"/>
    <property type="project" value="UniProtKB-KW"/>
</dbReference>
<proteinExistence type="predicted"/>
<dbReference type="RefSeq" id="WP_082648200.1">
    <property type="nucleotide sequence ID" value="NZ_CP011129.1"/>
</dbReference>
<feature type="domain" description="DNA methylase N-4/N-6" evidence="3">
    <location>
        <begin position="4"/>
        <end position="74"/>
    </location>
</feature>
<protein>
    <submittedName>
        <fullName evidence="4">DNA methylase family protein</fullName>
    </submittedName>
</protein>
<keyword evidence="5" id="KW-1185">Reference proteome</keyword>
<dbReference type="STRING" id="84531.LA76x_4943"/>
<evidence type="ECO:0000313" key="4">
    <source>
        <dbReference type="EMBL" id="ALN83045.1"/>
    </source>
</evidence>
<dbReference type="Gene3D" id="3.40.50.150">
    <property type="entry name" value="Vaccinia Virus protein VP39"/>
    <property type="match status" value="1"/>
</dbReference>
<dbReference type="Proteomes" id="UP000060787">
    <property type="component" value="Chromosome"/>
</dbReference>
<accession>A0A0S2FHU7</accession>
<dbReference type="SUPFAM" id="SSF53335">
    <property type="entry name" value="S-adenosyl-L-methionine-dependent methyltransferases"/>
    <property type="match status" value="1"/>
</dbReference>
<keyword evidence="2" id="KW-0808">Transferase</keyword>
<reference evidence="4 5" key="1">
    <citation type="journal article" date="2015" name="BMC Genomics">
        <title>Comparative genomics and metabolic profiling of the genus Lysobacter.</title>
        <authorList>
            <person name="de Bruijn I."/>
            <person name="Cheng X."/>
            <person name="de Jager V."/>
            <person name="Exposito R.G."/>
            <person name="Watrous J."/>
            <person name="Patel N."/>
            <person name="Postma J."/>
            <person name="Dorrestein P.C."/>
            <person name="Kobayashi D."/>
            <person name="Raaijmakers J.M."/>
        </authorList>
    </citation>
    <scope>NUCLEOTIDE SEQUENCE [LARGE SCALE GENOMIC DNA]</scope>
    <source>
        <strain evidence="4 5">76</strain>
    </source>
</reference>
<dbReference type="InterPro" id="IPR002941">
    <property type="entry name" value="DNA_methylase_N4/N6"/>
</dbReference>
<dbReference type="InterPro" id="IPR029063">
    <property type="entry name" value="SAM-dependent_MTases_sf"/>
</dbReference>
<dbReference type="PRINTS" id="PR00508">
    <property type="entry name" value="S21N4MTFRASE"/>
</dbReference>
<sequence>MGDAWLVDRTSKNDLHPTMKPVALVERAIRNSSKSRDLILDPFGGSGTTMIACKKTARRARLIELDPKYADVIVRRWQDHTGQAATRQSDGVLFEHAARDAEAEAKAALA</sequence>
<keyword evidence="1 4" id="KW-0489">Methyltransferase</keyword>
<dbReference type="GO" id="GO:0003677">
    <property type="term" value="F:DNA binding"/>
    <property type="evidence" value="ECO:0007669"/>
    <property type="project" value="InterPro"/>
</dbReference>
<dbReference type="Pfam" id="PF01555">
    <property type="entry name" value="N6_N4_Mtase"/>
    <property type="match status" value="1"/>
</dbReference>
<evidence type="ECO:0000259" key="3">
    <source>
        <dbReference type="Pfam" id="PF01555"/>
    </source>
</evidence>
<evidence type="ECO:0000256" key="1">
    <source>
        <dbReference type="ARBA" id="ARBA00022603"/>
    </source>
</evidence>
<dbReference type="AlphaFoldDB" id="A0A0S2FHU7"/>
<gene>
    <name evidence="4" type="ORF">LA76x_4943</name>
</gene>
<dbReference type="PATRIC" id="fig|84531.8.peg.4933"/>
<dbReference type="InterPro" id="IPR001091">
    <property type="entry name" value="RM_Methyltransferase"/>
</dbReference>
<dbReference type="GO" id="GO:0008170">
    <property type="term" value="F:N-methyltransferase activity"/>
    <property type="evidence" value="ECO:0007669"/>
    <property type="project" value="InterPro"/>
</dbReference>
<organism evidence="4 5">
    <name type="scientific">Lysobacter antibioticus</name>
    <dbReference type="NCBI Taxonomy" id="84531"/>
    <lineage>
        <taxon>Bacteria</taxon>
        <taxon>Pseudomonadati</taxon>
        <taxon>Pseudomonadota</taxon>
        <taxon>Gammaproteobacteria</taxon>
        <taxon>Lysobacterales</taxon>
        <taxon>Lysobacteraceae</taxon>
        <taxon>Lysobacter</taxon>
    </lineage>
</organism>
<evidence type="ECO:0000256" key="2">
    <source>
        <dbReference type="ARBA" id="ARBA00022679"/>
    </source>
</evidence>